<keyword evidence="3" id="KW-1185">Reference proteome</keyword>
<comment type="caution">
    <text evidence="2">The sequence shown here is derived from an EMBL/GenBank/DDBJ whole genome shotgun (WGS) entry which is preliminary data.</text>
</comment>
<evidence type="ECO:0000259" key="1">
    <source>
        <dbReference type="Pfam" id="PF22790"/>
    </source>
</evidence>
<dbReference type="Pfam" id="PF22790">
    <property type="entry name" value="YkoP"/>
    <property type="match status" value="1"/>
</dbReference>
<gene>
    <name evidence="2" type="ORF">SAMN06265361_10235</name>
</gene>
<protein>
    <recommendedName>
        <fullName evidence="1">YkoP-like domain-containing protein</fullName>
    </recommendedName>
</protein>
<dbReference type="RefSeq" id="WP_123827451.1">
    <property type="nucleotide sequence ID" value="NZ_FXTU01000002.1"/>
</dbReference>
<dbReference type="Proteomes" id="UP001157946">
    <property type="component" value="Unassembled WGS sequence"/>
</dbReference>
<dbReference type="InterPro" id="IPR054467">
    <property type="entry name" value="YkoP-like_dom"/>
</dbReference>
<name>A0AA45WKX5_9BACL</name>
<feature type="domain" description="YkoP-like" evidence="1">
    <location>
        <begin position="4"/>
        <end position="184"/>
    </location>
</feature>
<proteinExistence type="predicted"/>
<accession>A0AA45WKX5</accession>
<evidence type="ECO:0000313" key="3">
    <source>
        <dbReference type="Proteomes" id="UP001157946"/>
    </source>
</evidence>
<dbReference type="EMBL" id="FXTU01000002">
    <property type="protein sequence ID" value="SMP08501.1"/>
    <property type="molecule type" value="Genomic_DNA"/>
</dbReference>
<evidence type="ECO:0000313" key="2">
    <source>
        <dbReference type="EMBL" id="SMP08501.1"/>
    </source>
</evidence>
<reference evidence="2" key="1">
    <citation type="submission" date="2017-05" db="EMBL/GenBank/DDBJ databases">
        <authorList>
            <person name="Varghese N."/>
            <person name="Submissions S."/>
        </authorList>
    </citation>
    <scope>NUCLEOTIDE SEQUENCE</scope>
    <source>
        <strain evidence="2">DSM 45262</strain>
    </source>
</reference>
<sequence length="187" mass="22289">MLHRLLLSLWMIWDRVYYLVTRLRYVDKRKRNIFRVVIKRYRGEEITTSDGYTLKAGDWYVQLHFHNAYLAQLLRQSPRHPMSWAAILTKNVRSSLPQLTRYINQHPKAAQIQVVLGTTFLYRGAHRLGFEVADIQHLIHRLFKAVSARVVFLMSHPYGCSELFKRNAQLVPKRVYISKEKLNRFHL</sequence>
<organism evidence="2 3">
    <name type="scientific">Laceyella tengchongensis</name>
    <dbReference type="NCBI Taxonomy" id="574699"/>
    <lineage>
        <taxon>Bacteria</taxon>
        <taxon>Bacillati</taxon>
        <taxon>Bacillota</taxon>
        <taxon>Bacilli</taxon>
        <taxon>Bacillales</taxon>
        <taxon>Thermoactinomycetaceae</taxon>
        <taxon>Laceyella</taxon>
    </lineage>
</organism>
<dbReference type="AlphaFoldDB" id="A0AA45WKX5"/>